<evidence type="ECO:0000259" key="3">
    <source>
        <dbReference type="Pfam" id="PF05076"/>
    </source>
</evidence>
<dbReference type="Proteomes" id="UP001159363">
    <property type="component" value="Chromosome 1"/>
</dbReference>
<evidence type="ECO:0000313" key="5">
    <source>
        <dbReference type="EMBL" id="KAJ8894694.1"/>
    </source>
</evidence>
<evidence type="ECO:0000256" key="2">
    <source>
        <dbReference type="SAM" id="MobiDB-lite"/>
    </source>
</evidence>
<evidence type="ECO:0000313" key="6">
    <source>
        <dbReference type="Proteomes" id="UP001159363"/>
    </source>
</evidence>
<accession>A0ABQ9IDE0</accession>
<comment type="subcellular location">
    <subcellularLocation>
        <location evidence="1">Cytoplasm</location>
    </subcellularLocation>
    <subcellularLocation>
        <location evidence="1">Nucleus</location>
    </subcellularLocation>
</comment>
<comment type="similarity">
    <text evidence="1">Belongs to the SUFU family.</text>
</comment>
<dbReference type="EMBL" id="JARBHB010000001">
    <property type="protein sequence ID" value="KAJ8894694.1"/>
    <property type="molecule type" value="Genomic_DNA"/>
</dbReference>
<keyword evidence="1" id="KW-0539">Nucleus</keyword>
<gene>
    <name evidence="5" type="ORF">PR048_000001</name>
</gene>
<dbReference type="InterPro" id="IPR024314">
    <property type="entry name" value="SUFU_C"/>
</dbReference>
<dbReference type="InterPro" id="IPR037181">
    <property type="entry name" value="SUFU_N"/>
</dbReference>
<dbReference type="Pfam" id="PF05076">
    <property type="entry name" value="SUFU"/>
    <property type="match status" value="1"/>
</dbReference>
<proteinExistence type="inferred from homology"/>
<comment type="caution">
    <text evidence="5">The sequence shown here is derived from an EMBL/GenBank/DDBJ whole genome shotgun (WGS) entry which is preliminary data.</text>
</comment>
<protein>
    <recommendedName>
        <fullName evidence="1">Suppressor of fused homolog</fullName>
    </recommendedName>
</protein>
<dbReference type="PANTHER" id="PTHR10928:SF2">
    <property type="entry name" value="SUPPRESSOR OF FUSED HOMOLOG"/>
    <property type="match status" value="1"/>
</dbReference>
<dbReference type="InterPro" id="IPR020941">
    <property type="entry name" value="SUFU-like_domain"/>
</dbReference>
<feature type="domain" description="Suppressor of fused-like" evidence="3">
    <location>
        <begin position="54"/>
        <end position="230"/>
    </location>
</feature>
<feature type="region of interest" description="Disordered" evidence="2">
    <location>
        <begin position="278"/>
        <end position="300"/>
    </location>
</feature>
<reference evidence="5 6" key="1">
    <citation type="submission" date="2023-02" db="EMBL/GenBank/DDBJ databases">
        <title>LHISI_Scaffold_Assembly.</title>
        <authorList>
            <person name="Stuart O.P."/>
            <person name="Cleave R."/>
            <person name="Magrath M.J.L."/>
            <person name="Mikheyev A.S."/>
        </authorList>
    </citation>
    <scope>NUCLEOTIDE SEQUENCE [LARGE SCALE GENOMIC DNA]</scope>
    <source>
        <strain evidence="5">Daus_M_001</strain>
        <tissue evidence="5">Leg muscle</tissue>
    </source>
</reference>
<dbReference type="Pfam" id="PF12470">
    <property type="entry name" value="SUFU_C"/>
    <property type="match status" value="1"/>
</dbReference>
<dbReference type="PANTHER" id="PTHR10928">
    <property type="entry name" value="SUPPRESSOR OF FUSED"/>
    <property type="match status" value="1"/>
</dbReference>
<dbReference type="InterPro" id="IPR016591">
    <property type="entry name" value="Suppressor_of_fused_euk"/>
</dbReference>
<sequence>MAVHKVGNNQNFTANLFPPTPLGLDALYSLCRRIYPDQDNPLQVTALVKYWLGGPDPLDYISMYTNPGIPSQGIPPHWHYISYGLSDLHGDGRVHDMSRPDLPSGFGFELTFRLKREPEETAPPTWPAAVMQALAKYVFQSGNVLCAGDHVSWHCALDNSESRVQHMLMAEDPQLGSTCTPFGSVNFVQIVGVCAEELRAAQRWNGSGVLEIFRRLQDAGGTWLITDMRRGESMFEIDPMAQEEVARGIETEGSNLSGVSGRCSWSQLDTERGLRRLSDDGGLLREGPATGPDVPDLPQISKQDSQQIKTALRRGLLNTKPILPPIGKTQDVNDNDDHFKKELPDSIGSNLEVLDSTELLTTKKFEGLHLTFNLESGSLLPLAIKGRVKHGRHFTFQSVLGDTAITLVASSVTGALVCAEHPYVARGSWLQVLVPDDLADEMACSFEQLGCLEDFSAPASSPTLPKRFFWPEHNLRVTILEDKV</sequence>
<name>A0ABQ9IDE0_9NEOP</name>
<keyword evidence="1" id="KW-0963">Cytoplasm</keyword>
<dbReference type="SUPFAM" id="SSF103359">
    <property type="entry name" value="Suppressor of Fused, N-terminal domain"/>
    <property type="match status" value="1"/>
</dbReference>
<feature type="domain" description="Suppressor of fused C-terminal" evidence="4">
    <location>
        <begin position="243"/>
        <end position="479"/>
    </location>
</feature>
<evidence type="ECO:0000259" key="4">
    <source>
        <dbReference type="Pfam" id="PF12470"/>
    </source>
</evidence>
<dbReference type="Gene3D" id="3.30.1360.230">
    <property type="entry name" value="Sufu, C-terminal domain"/>
    <property type="match status" value="1"/>
</dbReference>
<dbReference type="PIRSF" id="PIRSF011844">
    <property type="entry name" value="Suppressor_of_fused_protein"/>
    <property type="match status" value="1"/>
</dbReference>
<keyword evidence="6" id="KW-1185">Reference proteome</keyword>
<evidence type="ECO:0000256" key="1">
    <source>
        <dbReference type="PIRNR" id="PIRNR011844"/>
    </source>
</evidence>
<dbReference type="InterPro" id="IPR007768">
    <property type="entry name" value="Suppressor_of_fused"/>
</dbReference>
<organism evidence="5 6">
    <name type="scientific">Dryococelus australis</name>
    <dbReference type="NCBI Taxonomy" id="614101"/>
    <lineage>
        <taxon>Eukaryota</taxon>
        <taxon>Metazoa</taxon>
        <taxon>Ecdysozoa</taxon>
        <taxon>Arthropoda</taxon>
        <taxon>Hexapoda</taxon>
        <taxon>Insecta</taxon>
        <taxon>Pterygota</taxon>
        <taxon>Neoptera</taxon>
        <taxon>Polyneoptera</taxon>
        <taxon>Phasmatodea</taxon>
        <taxon>Verophasmatodea</taxon>
        <taxon>Anareolatae</taxon>
        <taxon>Phasmatidae</taxon>
        <taxon>Eurycanthinae</taxon>
        <taxon>Dryococelus</taxon>
    </lineage>
</organism>
<dbReference type="InterPro" id="IPR038489">
    <property type="entry name" value="SUFU_C_sf"/>
</dbReference>